<comment type="caution">
    <text evidence="1">The sequence shown here is derived from an EMBL/GenBank/DDBJ whole genome shotgun (WGS) entry which is preliminary data.</text>
</comment>
<dbReference type="Proteomes" id="UP001161408">
    <property type="component" value="Unassembled WGS sequence"/>
</dbReference>
<dbReference type="EMBL" id="BSNE01000008">
    <property type="protein sequence ID" value="GLQ02372.1"/>
    <property type="molecule type" value="Genomic_DNA"/>
</dbReference>
<evidence type="ECO:0000313" key="2">
    <source>
        <dbReference type="Proteomes" id="UP001161408"/>
    </source>
</evidence>
<evidence type="ECO:0000313" key="1">
    <source>
        <dbReference type="EMBL" id="GLQ02372.1"/>
    </source>
</evidence>
<dbReference type="PANTHER" id="PTHR30087:SF1">
    <property type="entry name" value="HYPOTHETICAL CYTOSOLIC PROTEIN"/>
    <property type="match status" value="1"/>
</dbReference>
<dbReference type="RefSeq" id="WP_008113397.1">
    <property type="nucleotide sequence ID" value="NZ_BJXY01000060.1"/>
</dbReference>
<dbReference type="Pfam" id="PF04463">
    <property type="entry name" value="2-thiour_desulf"/>
    <property type="match status" value="1"/>
</dbReference>
<proteinExistence type="predicted"/>
<keyword evidence="2" id="KW-1185">Reference proteome</keyword>
<reference evidence="1" key="2">
    <citation type="submission" date="2023-01" db="EMBL/GenBank/DDBJ databases">
        <title>Draft genome sequence of Pseudoalteromonas tetraodonis strain NBRC 103034.</title>
        <authorList>
            <person name="Sun Q."/>
            <person name="Mori K."/>
        </authorList>
    </citation>
    <scope>NUCLEOTIDE SEQUENCE</scope>
    <source>
        <strain evidence="1">NBRC 103034</strain>
    </source>
</reference>
<gene>
    <name evidence="1" type="ORF">GCM10007914_12530</name>
</gene>
<sequence>MEKILISSCLLGLPVRYDGKGQTILHPQLNLWQKQNRLIVFCPEIAGGLLVPRAPAEIKQNRVITNTAEDVTSAFEAGANKALALCNKHNIRFALLKESSPSCGRNTIYDGSHSGVKVKGMGLTAKLLVKNQVKVFSEEQIPALIKALVL</sequence>
<organism evidence="1 2">
    <name type="scientific">Pseudoalteromonas tetraodonis GFC</name>
    <dbReference type="NCBI Taxonomy" id="1315271"/>
    <lineage>
        <taxon>Bacteria</taxon>
        <taxon>Pseudomonadati</taxon>
        <taxon>Pseudomonadota</taxon>
        <taxon>Gammaproteobacteria</taxon>
        <taxon>Alteromonadales</taxon>
        <taxon>Pseudoalteromonadaceae</taxon>
        <taxon>Pseudoalteromonas</taxon>
    </lineage>
</organism>
<dbReference type="GeneID" id="99696253"/>
<protein>
    <recommendedName>
        <fullName evidence="3">Purine-nucleoside phosphorylase</fullName>
    </recommendedName>
</protein>
<dbReference type="PANTHER" id="PTHR30087">
    <property type="entry name" value="INNER MEMBRANE PROTEIN"/>
    <property type="match status" value="1"/>
</dbReference>
<accession>A0AA37W293</accession>
<dbReference type="AlphaFoldDB" id="A0AA37W293"/>
<evidence type="ECO:0008006" key="3">
    <source>
        <dbReference type="Google" id="ProtNLM"/>
    </source>
</evidence>
<dbReference type="InterPro" id="IPR007553">
    <property type="entry name" value="2-thiour_desulf"/>
</dbReference>
<reference evidence="1" key="1">
    <citation type="journal article" date="2014" name="Int. J. Syst. Evol. Microbiol.">
        <title>Complete genome sequence of Corynebacterium casei LMG S-19264T (=DSM 44701T), isolated from a smear-ripened cheese.</title>
        <authorList>
            <consortium name="US DOE Joint Genome Institute (JGI-PGF)"/>
            <person name="Walter F."/>
            <person name="Albersmeier A."/>
            <person name="Kalinowski J."/>
            <person name="Ruckert C."/>
        </authorList>
    </citation>
    <scope>NUCLEOTIDE SEQUENCE</scope>
    <source>
        <strain evidence="1">NBRC 103034</strain>
    </source>
</reference>
<name>A0AA37W293_9GAMM</name>